<reference evidence="2" key="1">
    <citation type="journal article" date="2019" name="Int. J. Syst. Evol. Microbiol.">
        <title>The Global Catalogue of Microorganisms (GCM) 10K type strain sequencing project: providing services to taxonomists for standard genome sequencing and annotation.</title>
        <authorList>
            <consortium name="The Broad Institute Genomics Platform"/>
            <consortium name="The Broad Institute Genome Sequencing Center for Infectious Disease"/>
            <person name="Wu L."/>
            <person name="Ma J."/>
        </authorList>
    </citation>
    <scope>NUCLEOTIDE SEQUENCE [LARGE SCALE GENOMIC DNA]</scope>
    <source>
        <strain evidence="2">JCM 16722</strain>
    </source>
</reference>
<dbReference type="EMBL" id="BAAAZK010000007">
    <property type="protein sequence ID" value="GAA4179561.1"/>
    <property type="molecule type" value="Genomic_DNA"/>
</dbReference>
<protein>
    <recommendedName>
        <fullName evidence="3">Fibrobacter succinogenes major paralogous domain-containing protein</fullName>
    </recommendedName>
</protein>
<evidence type="ECO:0000313" key="1">
    <source>
        <dbReference type="EMBL" id="GAA4179561.1"/>
    </source>
</evidence>
<dbReference type="RefSeq" id="WP_346086902.1">
    <property type="nucleotide sequence ID" value="NZ_BAAAZK010000007.1"/>
</dbReference>
<evidence type="ECO:0000313" key="2">
    <source>
        <dbReference type="Proteomes" id="UP001500167"/>
    </source>
</evidence>
<organism evidence="1 2">
    <name type="scientific">Sphingobacterium ginsenosidimutans</name>
    <dbReference type="NCBI Taxonomy" id="687845"/>
    <lineage>
        <taxon>Bacteria</taxon>
        <taxon>Pseudomonadati</taxon>
        <taxon>Bacteroidota</taxon>
        <taxon>Sphingobacteriia</taxon>
        <taxon>Sphingobacteriales</taxon>
        <taxon>Sphingobacteriaceae</taxon>
        <taxon>Sphingobacterium</taxon>
    </lineage>
</organism>
<comment type="caution">
    <text evidence="1">The sequence shown here is derived from an EMBL/GenBank/DDBJ whole genome shotgun (WGS) entry which is preliminary data.</text>
</comment>
<sequence>MKNKILNNRINSTMEMGAFLFFVLFALIGCRTKDDHPTVSTEKAVVKVNILGNHYDNQESIEKKSTAGIPATEMSRIQRQEVAFNGEYTLEAELAPASSYEPIGAKASTKASTETKPLDPGIRYKMAVYKSSGEYVTERDYIRGNEGNTLQLSLDGGQSYTFVAYSVNSATDLPPITFANPANKTLVTSSLEGLSGSADLMYYKKDNMVVSGNTVNYVDITLTHKMSMITTIIDASATGYDVTAITASITPHYPTTAIQLSNGTPAQSGQIGNAPIIFQALNAGTVVSAPLILNAITVTGTLNLASITVGPMTQQNIVALNNVVINPGVKYDLRIRINPKDVFLDHQGQKAARINGVVWMRYDLGAPGSTSNIDPDQDPSIMDLYGNFYQWGRIPAIGTANWPGVSSWSSNIVQPDNAWNSGTEIAPVKTATDPCPSGYRIPTKREAESLISGTTASNIGLWAASQTNYSAAKVLTSIRNKNVKLTLPVGGRVQTHDYGGIYAPLGYEQRGQFAYFHTSYTEGNNIYYLQGSSTGMMVNTPGDNNTMNKFQAFPIRCVAE</sequence>
<name>A0ABP8A842_9SPHI</name>
<proteinExistence type="predicted"/>
<dbReference type="PROSITE" id="PS51257">
    <property type="entry name" value="PROKAR_LIPOPROTEIN"/>
    <property type="match status" value="1"/>
</dbReference>
<dbReference type="Proteomes" id="UP001500167">
    <property type="component" value="Unassembled WGS sequence"/>
</dbReference>
<evidence type="ECO:0008006" key="3">
    <source>
        <dbReference type="Google" id="ProtNLM"/>
    </source>
</evidence>
<gene>
    <name evidence="1" type="ORF">GCM10022218_32320</name>
</gene>
<accession>A0ABP8A842</accession>
<keyword evidence="2" id="KW-1185">Reference proteome</keyword>